<feature type="compositionally biased region" description="Polar residues" evidence="1">
    <location>
        <begin position="285"/>
        <end position="296"/>
    </location>
</feature>
<organism evidence="4 5">
    <name type="scientific">Psilocybe cf. subviscida</name>
    <dbReference type="NCBI Taxonomy" id="2480587"/>
    <lineage>
        <taxon>Eukaryota</taxon>
        <taxon>Fungi</taxon>
        <taxon>Dikarya</taxon>
        <taxon>Basidiomycota</taxon>
        <taxon>Agaricomycotina</taxon>
        <taxon>Agaricomycetes</taxon>
        <taxon>Agaricomycetidae</taxon>
        <taxon>Agaricales</taxon>
        <taxon>Agaricineae</taxon>
        <taxon>Strophariaceae</taxon>
        <taxon>Psilocybe</taxon>
    </lineage>
</organism>
<accession>A0A8H5EY10</accession>
<feature type="signal peptide" evidence="3">
    <location>
        <begin position="1"/>
        <end position="27"/>
    </location>
</feature>
<proteinExistence type="predicted"/>
<keyword evidence="3" id="KW-0732">Signal</keyword>
<comment type="caution">
    <text evidence="4">The sequence shown here is derived from an EMBL/GenBank/DDBJ whole genome shotgun (WGS) entry which is preliminary data.</text>
</comment>
<keyword evidence="2" id="KW-0812">Transmembrane</keyword>
<keyword evidence="2" id="KW-1133">Transmembrane helix</keyword>
<reference evidence="4 5" key="1">
    <citation type="journal article" date="2020" name="ISME J.">
        <title>Uncovering the hidden diversity of litter-decomposition mechanisms in mushroom-forming fungi.</title>
        <authorList>
            <person name="Floudas D."/>
            <person name="Bentzer J."/>
            <person name="Ahren D."/>
            <person name="Johansson T."/>
            <person name="Persson P."/>
            <person name="Tunlid A."/>
        </authorList>
    </citation>
    <scope>NUCLEOTIDE SEQUENCE [LARGE SCALE GENOMIC DNA]</scope>
    <source>
        <strain evidence="4 5">CBS 101986</strain>
    </source>
</reference>
<evidence type="ECO:0000256" key="2">
    <source>
        <dbReference type="SAM" id="Phobius"/>
    </source>
</evidence>
<gene>
    <name evidence="4" type="ORF">D9619_006847</name>
</gene>
<dbReference type="Proteomes" id="UP000567179">
    <property type="component" value="Unassembled WGS sequence"/>
</dbReference>
<evidence type="ECO:0000313" key="5">
    <source>
        <dbReference type="Proteomes" id="UP000567179"/>
    </source>
</evidence>
<evidence type="ECO:0000256" key="3">
    <source>
        <dbReference type="SAM" id="SignalP"/>
    </source>
</evidence>
<dbReference type="EMBL" id="JAACJJ010000042">
    <property type="protein sequence ID" value="KAF5316765.1"/>
    <property type="molecule type" value="Genomic_DNA"/>
</dbReference>
<dbReference type="AlphaFoldDB" id="A0A8H5EY10"/>
<feature type="transmembrane region" description="Helical" evidence="2">
    <location>
        <begin position="157"/>
        <end position="175"/>
    </location>
</feature>
<feature type="region of interest" description="Disordered" evidence="1">
    <location>
        <begin position="366"/>
        <end position="391"/>
    </location>
</feature>
<protein>
    <submittedName>
        <fullName evidence="4">Uncharacterized protein</fullName>
    </submittedName>
</protein>
<feature type="chain" id="PRO_5034180264" evidence="3">
    <location>
        <begin position="28"/>
        <end position="391"/>
    </location>
</feature>
<evidence type="ECO:0000313" key="4">
    <source>
        <dbReference type="EMBL" id="KAF5316765.1"/>
    </source>
</evidence>
<feature type="region of interest" description="Disordered" evidence="1">
    <location>
        <begin position="313"/>
        <end position="337"/>
    </location>
</feature>
<name>A0A8H5EY10_9AGAR</name>
<evidence type="ECO:0000256" key="1">
    <source>
        <dbReference type="SAM" id="MobiDB-lite"/>
    </source>
</evidence>
<keyword evidence="2" id="KW-0472">Membrane</keyword>
<keyword evidence="5" id="KW-1185">Reference proteome</keyword>
<feature type="region of interest" description="Disordered" evidence="1">
    <location>
        <begin position="267"/>
        <end position="296"/>
    </location>
</feature>
<sequence>MKMGKGHHILPLISFIFFSLKFAPAYGAMRVNVLTPGGHGALYPGDTVPYTVTFDAPRDRVPRTPLYVVLVPTPNPENPGAPRPIFPWTLTLSNQTTTDASRKIPPDLNVFGNFTIDIHSGKDVYGPLLAYSNAFTISPIPLHRKILDAPFVIQTTWGTYLKYIAIYCILVYIWLRWRRRYLKRKLTPIIAQAIAQARAQGRAEAQQSRGSLVPVPSFLTERNQERTIPRPHQDDVEVGDIEEGVANTDEPLVTLINIDTEAPLINLAPSPPLPKYEKKDKSIVSAPTSNEAPGSTLSSLIVHDPYCEPLAGLSVGQDAPLSSSSRAPNGTREETQNENALAVRLQELTNTVEHLQNLLVLQSSSAREQTLSAQGEAPPTYSEASPCETAE</sequence>